<dbReference type="Gene3D" id="2.60.120.10">
    <property type="entry name" value="Jelly Rolls"/>
    <property type="match status" value="2"/>
</dbReference>
<protein>
    <recommendedName>
        <fullName evidence="2">cAMP-dependent protein kinase regulatory subunit</fullName>
    </recommendedName>
</protein>
<comment type="similarity">
    <text evidence="1">Belongs to the cAMP-dependent kinase regulatory chain family.</text>
</comment>
<dbReference type="Proteomes" id="UP000039865">
    <property type="component" value="Unassembled WGS sequence"/>
</dbReference>
<evidence type="ECO:0000259" key="10">
    <source>
        <dbReference type="PROSITE" id="PS50042"/>
    </source>
</evidence>
<dbReference type="PANTHER" id="PTHR11635">
    <property type="entry name" value="CAMP-DEPENDENT PROTEIN KINASE REGULATORY CHAIN"/>
    <property type="match status" value="1"/>
</dbReference>
<evidence type="ECO:0000256" key="8">
    <source>
        <dbReference type="PIRSR" id="PIRSR000548-1"/>
    </source>
</evidence>
<keyword evidence="4 8" id="KW-0116">cAMP-binding</keyword>
<evidence type="ECO:0000256" key="7">
    <source>
        <dbReference type="ARBA" id="ARBA00023149"/>
    </source>
</evidence>
<dbReference type="GO" id="GO:0004862">
    <property type="term" value="F:cAMP-dependent protein kinase inhibitor activity"/>
    <property type="evidence" value="ECO:0007669"/>
    <property type="project" value="TreeGrafter"/>
</dbReference>
<evidence type="ECO:0000256" key="6">
    <source>
        <dbReference type="ARBA" id="ARBA00022741"/>
    </source>
</evidence>
<feature type="binding site" evidence="8">
    <location>
        <position position="229"/>
    </location>
    <ligand>
        <name>3',5'-cyclic AMP</name>
        <dbReference type="ChEBI" id="CHEBI:58165"/>
        <label>1</label>
    </ligand>
</feature>
<dbReference type="OMA" id="DQWERAN"/>
<evidence type="ECO:0000313" key="12">
    <source>
        <dbReference type="Proteomes" id="UP000039865"/>
    </source>
</evidence>
<feature type="binding site" evidence="8">
    <location>
        <position position="220"/>
    </location>
    <ligand>
        <name>3',5'-cyclic AMP</name>
        <dbReference type="ChEBI" id="CHEBI:58165"/>
        <label>1</label>
    </ligand>
</feature>
<evidence type="ECO:0000256" key="5">
    <source>
        <dbReference type="ARBA" id="ARBA00022737"/>
    </source>
</evidence>
<dbReference type="PIRSF" id="PIRSF000548">
    <property type="entry name" value="PK_regulatory"/>
    <property type="match status" value="1"/>
</dbReference>
<feature type="compositionally biased region" description="Basic and acidic residues" evidence="9">
    <location>
        <begin position="75"/>
        <end position="84"/>
    </location>
</feature>
<evidence type="ECO:0000256" key="4">
    <source>
        <dbReference type="ARBA" id="ARBA00022566"/>
    </source>
</evidence>
<dbReference type="FunFam" id="2.60.120.10:FF:000039">
    <property type="entry name" value="cAMP-dependent protein kinase regulatory subunit"/>
    <property type="match status" value="1"/>
</dbReference>
<dbReference type="InterPro" id="IPR012198">
    <property type="entry name" value="cAMP_dep_PK_reg_su"/>
</dbReference>
<dbReference type="InterPro" id="IPR018490">
    <property type="entry name" value="cNMP-bd_dom_sf"/>
</dbReference>
<dbReference type="PROSITE" id="PS50042">
    <property type="entry name" value="CNMP_BINDING_3"/>
    <property type="match status" value="2"/>
</dbReference>
<dbReference type="InterPro" id="IPR018488">
    <property type="entry name" value="cNMP-bd_CS"/>
</dbReference>
<dbReference type="GO" id="GO:0005952">
    <property type="term" value="C:cAMP-dependent protein kinase complex"/>
    <property type="evidence" value="ECO:0007669"/>
    <property type="project" value="InterPro"/>
</dbReference>
<evidence type="ECO:0000256" key="1">
    <source>
        <dbReference type="ARBA" id="ARBA00005753"/>
    </source>
</evidence>
<feature type="binding site" evidence="8">
    <location>
        <position position="344"/>
    </location>
    <ligand>
        <name>3',5'-cyclic AMP</name>
        <dbReference type="ChEBI" id="CHEBI:58165"/>
        <label>2</label>
    </ligand>
</feature>
<dbReference type="AlphaFoldDB" id="A0A078A6T2"/>
<keyword evidence="3" id="KW-0597">Phosphoprotein</keyword>
<dbReference type="InterPro" id="IPR050503">
    <property type="entry name" value="cAMP-dep_PK_reg_su-like"/>
</dbReference>
<dbReference type="InParanoid" id="A0A078A6T2"/>
<dbReference type="PROSITE" id="PS00889">
    <property type="entry name" value="CNMP_BINDING_2"/>
    <property type="match status" value="2"/>
</dbReference>
<keyword evidence="7 8" id="KW-0114">cAMP</keyword>
<evidence type="ECO:0000256" key="2">
    <source>
        <dbReference type="ARBA" id="ARBA00020355"/>
    </source>
</evidence>
<dbReference type="GO" id="GO:0033554">
    <property type="term" value="P:cellular response to stress"/>
    <property type="evidence" value="ECO:0007669"/>
    <property type="project" value="UniProtKB-ARBA"/>
</dbReference>
<feature type="binding site" evidence="8">
    <location>
        <position position="353"/>
    </location>
    <ligand>
        <name>3',5'-cyclic AMP</name>
        <dbReference type="ChEBI" id="CHEBI:58165"/>
        <label>2</label>
    </ligand>
</feature>
<dbReference type="FunCoup" id="A0A078A6T2">
    <property type="interactions" value="44"/>
</dbReference>
<feature type="domain" description="Cyclic nucleotide-binding" evidence="10">
    <location>
        <begin position="149"/>
        <end position="270"/>
    </location>
</feature>
<dbReference type="OrthoDB" id="417078at2759"/>
<dbReference type="EMBL" id="CCKQ01006600">
    <property type="protein sequence ID" value="CDW77919.1"/>
    <property type="molecule type" value="Genomic_DNA"/>
</dbReference>
<evidence type="ECO:0000256" key="3">
    <source>
        <dbReference type="ARBA" id="ARBA00022553"/>
    </source>
</evidence>
<feature type="domain" description="Cyclic nucleotide-binding" evidence="10">
    <location>
        <begin position="273"/>
        <end position="395"/>
    </location>
</feature>
<gene>
    <name evidence="11" type="primary">Contig13440.g14339</name>
    <name evidence="11" type="ORF">STYLEM_6888</name>
</gene>
<reference evidence="11 12" key="1">
    <citation type="submission" date="2014-06" db="EMBL/GenBank/DDBJ databases">
        <authorList>
            <person name="Swart Estienne"/>
        </authorList>
    </citation>
    <scope>NUCLEOTIDE SEQUENCE [LARGE SCALE GENOMIC DNA]</scope>
    <source>
        <strain evidence="11 12">130c</strain>
    </source>
</reference>
<dbReference type="CDD" id="cd00038">
    <property type="entry name" value="CAP_ED"/>
    <property type="match status" value="2"/>
</dbReference>
<accession>A0A078A6T2</accession>
<dbReference type="SUPFAM" id="SSF51206">
    <property type="entry name" value="cAMP-binding domain-like"/>
    <property type="match status" value="2"/>
</dbReference>
<keyword evidence="5" id="KW-0677">Repeat</keyword>
<dbReference type="SMART" id="SM00100">
    <property type="entry name" value="cNMP"/>
    <property type="match status" value="2"/>
</dbReference>
<feature type="compositionally biased region" description="Acidic residues" evidence="9">
    <location>
        <begin position="85"/>
        <end position="94"/>
    </location>
</feature>
<dbReference type="FunFam" id="2.60.120.10:FF:000006">
    <property type="entry name" value="cAMP-dependent protein kinase type I-alpha regulatory subunit"/>
    <property type="match status" value="1"/>
</dbReference>
<proteinExistence type="inferred from homology"/>
<dbReference type="GO" id="GO:0005829">
    <property type="term" value="C:cytosol"/>
    <property type="evidence" value="ECO:0007669"/>
    <property type="project" value="TreeGrafter"/>
</dbReference>
<dbReference type="PRINTS" id="PR00103">
    <property type="entry name" value="CAMPKINASE"/>
</dbReference>
<dbReference type="InterPro" id="IPR000595">
    <property type="entry name" value="cNMP-bd_dom"/>
</dbReference>
<keyword evidence="12" id="KW-1185">Reference proteome</keyword>
<evidence type="ECO:0000313" key="11">
    <source>
        <dbReference type="EMBL" id="CDW77919.1"/>
    </source>
</evidence>
<evidence type="ECO:0000256" key="9">
    <source>
        <dbReference type="SAM" id="MobiDB-lite"/>
    </source>
</evidence>
<dbReference type="GO" id="GO:0030552">
    <property type="term" value="F:cAMP binding"/>
    <property type="evidence" value="ECO:0007669"/>
    <property type="project" value="UniProtKB-KW"/>
</dbReference>
<keyword evidence="6 8" id="KW-0547">Nucleotide-binding</keyword>
<feature type="region of interest" description="Disordered" evidence="9">
    <location>
        <begin position="75"/>
        <end position="106"/>
    </location>
</feature>
<dbReference type="InterPro" id="IPR014710">
    <property type="entry name" value="RmlC-like_jellyroll"/>
</dbReference>
<dbReference type="PROSITE" id="PS00888">
    <property type="entry name" value="CNMP_BINDING_1"/>
    <property type="match status" value="2"/>
</dbReference>
<dbReference type="GO" id="GO:0034236">
    <property type="term" value="F:protein kinase A catalytic subunit binding"/>
    <property type="evidence" value="ECO:0007669"/>
    <property type="project" value="TreeGrafter"/>
</dbReference>
<dbReference type="Pfam" id="PF00027">
    <property type="entry name" value="cNMP_binding"/>
    <property type="match status" value="2"/>
</dbReference>
<organism evidence="11 12">
    <name type="scientific">Stylonychia lemnae</name>
    <name type="common">Ciliate</name>
    <dbReference type="NCBI Taxonomy" id="5949"/>
    <lineage>
        <taxon>Eukaryota</taxon>
        <taxon>Sar</taxon>
        <taxon>Alveolata</taxon>
        <taxon>Ciliophora</taxon>
        <taxon>Intramacronucleata</taxon>
        <taxon>Spirotrichea</taxon>
        <taxon>Stichotrichia</taxon>
        <taxon>Sporadotrichida</taxon>
        <taxon>Oxytrichidae</taxon>
        <taxon>Stylonychinae</taxon>
        <taxon>Stylonychia</taxon>
    </lineage>
</organism>
<name>A0A078A6T2_STYLE</name>
<sequence>MSSQEEIQFDKATKEILVRLVTALLTDKPKDPVPYIYSYLTDLSKGQVPNPINDNELNELKNLKKKVEYLKDQLEDHEDAHSDQSQDEDEDEEVHEIQPKKKNIKAQRAGVSAEVYGEWNKKGDFVPKVVPKSQETKTKLKKRLLEAFMFNALDEKEFEIVVDSIEEIKVSQGDLVIKEGDEGDCMYVVEQGTLTCTKLFKGNTEPTFLKEYHPGEGFGELALLYNAPRAATIKAKTEAVVYKLDRDTFNNIVKDAAARKREKYENFLSSVKILSSMDPYERSKIADALKEEKYKKGDFVIREGDIGDKFFLISEGEAIATKVLKLGQPAQQVFGYNRGDYFGERALLTNEARAANIIATSQDLIVVSLERETFRRVLGPLEDILKRNMDIYEEYTKKQL</sequence>
<dbReference type="PANTHER" id="PTHR11635:SF152">
    <property type="entry name" value="CAMP-DEPENDENT PROTEIN KINASE TYPE I REGULATORY SUBUNIT-RELATED"/>
    <property type="match status" value="1"/>
</dbReference>